<dbReference type="OrthoDB" id="6765836at2759"/>
<evidence type="ECO:0000256" key="1">
    <source>
        <dbReference type="PROSITE-ProRule" id="PRU00047"/>
    </source>
</evidence>
<reference evidence="5 6" key="1">
    <citation type="journal article" date="2020" name="Cell">
        <title>Large-Scale Comparative Analyses of Tick Genomes Elucidate Their Genetic Diversity and Vector Capacities.</title>
        <authorList>
            <consortium name="Tick Genome and Microbiome Consortium (TIGMIC)"/>
            <person name="Jia N."/>
            <person name="Wang J."/>
            <person name="Shi W."/>
            <person name="Du L."/>
            <person name="Sun Y."/>
            <person name="Zhan W."/>
            <person name="Jiang J.F."/>
            <person name="Wang Q."/>
            <person name="Zhang B."/>
            <person name="Ji P."/>
            <person name="Bell-Sakyi L."/>
            <person name="Cui X.M."/>
            <person name="Yuan T.T."/>
            <person name="Jiang B.G."/>
            <person name="Yang W.F."/>
            <person name="Lam T.T."/>
            <person name="Chang Q.C."/>
            <person name="Ding S.J."/>
            <person name="Wang X.J."/>
            <person name="Zhu J.G."/>
            <person name="Ruan X.D."/>
            <person name="Zhao L."/>
            <person name="Wei J.T."/>
            <person name="Ye R.Z."/>
            <person name="Que T.C."/>
            <person name="Du C.H."/>
            <person name="Zhou Y.H."/>
            <person name="Cheng J.X."/>
            <person name="Dai P.F."/>
            <person name="Guo W.B."/>
            <person name="Han X.H."/>
            <person name="Huang E.J."/>
            <person name="Li L.F."/>
            <person name="Wei W."/>
            <person name="Gao Y.C."/>
            <person name="Liu J.Z."/>
            <person name="Shao H.Z."/>
            <person name="Wang X."/>
            <person name="Wang C.C."/>
            <person name="Yang T.C."/>
            <person name="Huo Q.B."/>
            <person name="Li W."/>
            <person name="Chen H.Y."/>
            <person name="Chen S.E."/>
            <person name="Zhou L.G."/>
            <person name="Ni X.B."/>
            <person name="Tian J.H."/>
            <person name="Sheng Y."/>
            <person name="Liu T."/>
            <person name="Pan Y.S."/>
            <person name="Xia L.Y."/>
            <person name="Li J."/>
            <person name="Zhao F."/>
            <person name="Cao W.C."/>
        </authorList>
    </citation>
    <scope>NUCLEOTIDE SEQUENCE [LARGE SCALE GENOMIC DNA]</scope>
    <source>
        <strain evidence="5">HaeL-2018</strain>
    </source>
</reference>
<evidence type="ECO:0000256" key="3">
    <source>
        <dbReference type="SAM" id="MobiDB-lite"/>
    </source>
</evidence>
<feature type="coiled-coil region" evidence="2">
    <location>
        <begin position="777"/>
        <end position="804"/>
    </location>
</feature>
<dbReference type="SMART" id="SM00343">
    <property type="entry name" value="ZnF_C2HC"/>
    <property type="match status" value="3"/>
</dbReference>
<sequence length="830" mass="91372">MASLIDGLRKTRYVVRSGVTRALNKLSDLMQQPSPDAATLSSHVDFIVQQDAELTALNGKIAEATDDDALEQELEGAAEYNRKVSYAVSRARFLLRNAQPNAPVASEGGTTAASAHDPKARRSVQNADLNPAGQSETPVPSALALTAETESPATPACPLCDSRGHKVADCRVSQSVAEKTVRLRNARCCFRCGRRNHVALQCRASCNLTCCTGNGRHLTVVCDMLRPYKLDKVHHQLWGRLRAGTPEIRQYYCRRPEPVQRDLSKALKFTVLDTEELALVTFGRTKAHKILRCRRVEVTLRGQARGDPITLEALEVPKICSVTRSGPNRSSRLPRAAFPSARSAGPPPTPSALRKWKLSTEILILIFYPMTPLVLMIGRHHHSRTDKRLPHQPRLPPLPLEDYKVVNRPRTGLILAQWLIQCVTNAISAAAQISDATQDRITFRIRRDQNLVVLSTPDLDIAKKIQQITTLNMESKQYEVTAYIAVPDNSSKGIITGIAANTTTDELVEHLRSPNAESIHARMMGKSTTALLTIAGLRVPHYVNYYGGGYRCRVFQPRHQVCRICLKLGQGADVCPSLDTHRCSACGKENPVPDHVPRGHGYPLPGPPTTPIQQDACSSIFGIDKPLATIFPSRHYPSVNTTDCTSETGAHQTQGSLQSCATTKRPLADSELPSTESGSCGRSNSHDRRRGDRGRSASHGQSRVPGCSREASDSRGNQAPPNLRLQSTNLQVSWTEQFPPLPSNNTFSSHPITTPYPTPTHAPPIPDALQAMRTDLQAQFTATIQKLQADVDELRQQHTRALQHYTATIDEIRSQLRTHHESLRTNSEPS</sequence>
<evidence type="ECO:0000313" key="5">
    <source>
        <dbReference type="EMBL" id="KAH9380500.1"/>
    </source>
</evidence>
<feature type="compositionally biased region" description="Polar residues" evidence="3">
    <location>
        <begin position="642"/>
        <end position="662"/>
    </location>
</feature>
<feature type="region of interest" description="Disordered" evidence="3">
    <location>
        <begin position="101"/>
        <end position="124"/>
    </location>
</feature>
<accession>A0A9J6H1A6</accession>
<dbReference type="EMBL" id="JABSTR010000010">
    <property type="protein sequence ID" value="KAH9380500.1"/>
    <property type="molecule type" value="Genomic_DNA"/>
</dbReference>
<feature type="domain" description="CCHC-type" evidence="4">
    <location>
        <begin position="189"/>
        <end position="203"/>
    </location>
</feature>
<protein>
    <recommendedName>
        <fullName evidence="4">CCHC-type domain-containing protein</fullName>
    </recommendedName>
</protein>
<dbReference type="VEuPathDB" id="VectorBase:HLOH_058910"/>
<keyword evidence="1" id="KW-0479">Metal-binding</keyword>
<dbReference type="GO" id="GO:0003676">
    <property type="term" value="F:nucleic acid binding"/>
    <property type="evidence" value="ECO:0007669"/>
    <property type="project" value="InterPro"/>
</dbReference>
<evidence type="ECO:0000313" key="6">
    <source>
        <dbReference type="Proteomes" id="UP000821853"/>
    </source>
</evidence>
<keyword evidence="2" id="KW-0175">Coiled coil</keyword>
<dbReference type="GO" id="GO:0008270">
    <property type="term" value="F:zinc ion binding"/>
    <property type="evidence" value="ECO:0007669"/>
    <property type="project" value="UniProtKB-KW"/>
</dbReference>
<gene>
    <name evidence="5" type="ORF">HPB48_013949</name>
</gene>
<dbReference type="InterPro" id="IPR001878">
    <property type="entry name" value="Znf_CCHC"/>
</dbReference>
<dbReference type="AlphaFoldDB" id="A0A9J6H1A6"/>
<dbReference type="Proteomes" id="UP000821853">
    <property type="component" value="Chromosome 8"/>
</dbReference>
<organism evidence="5 6">
    <name type="scientific">Haemaphysalis longicornis</name>
    <name type="common">Bush tick</name>
    <dbReference type="NCBI Taxonomy" id="44386"/>
    <lineage>
        <taxon>Eukaryota</taxon>
        <taxon>Metazoa</taxon>
        <taxon>Ecdysozoa</taxon>
        <taxon>Arthropoda</taxon>
        <taxon>Chelicerata</taxon>
        <taxon>Arachnida</taxon>
        <taxon>Acari</taxon>
        <taxon>Parasitiformes</taxon>
        <taxon>Ixodida</taxon>
        <taxon>Ixodoidea</taxon>
        <taxon>Ixodidae</taxon>
        <taxon>Haemaphysalinae</taxon>
        <taxon>Haemaphysalis</taxon>
    </lineage>
</organism>
<name>A0A9J6H1A6_HAELO</name>
<feature type="region of interest" description="Disordered" evidence="3">
    <location>
        <begin position="642"/>
        <end position="724"/>
    </location>
</feature>
<keyword evidence="1" id="KW-0862">Zinc</keyword>
<feature type="compositionally biased region" description="Basic and acidic residues" evidence="3">
    <location>
        <begin position="684"/>
        <end position="695"/>
    </location>
</feature>
<evidence type="ECO:0000259" key="4">
    <source>
        <dbReference type="PROSITE" id="PS50158"/>
    </source>
</evidence>
<feature type="compositionally biased region" description="Polar residues" evidence="3">
    <location>
        <begin position="714"/>
        <end position="724"/>
    </location>
</feature>
<keyword evidence="6" id="KW-1185">Reference proteome</keyword>
<dbReference type="PROSITE" id="PS50158">
    <property type="entry name" value="ZF_CCHC"/>
    <property type="match status" value="1"/>
</dbReference>
<evidence type="ECO:0000256" key="2">
    <source>
        <dbReference type="SAM" id="Coils"/>
    </source>
</evidence>
<proteinExistence type="predicted"/>
<comment type="caution">
    <text evidence="5">The sequence shown here is derived from an EMBL/GenBank/DDBJ whole genome shotgun (WGS) entry which is preliminary data.</text>
</comment>
<feature type="region of interest" description="Disordered" evidence="3">
    <location>
        <begin position="325"/>
        <end position="351"/>
    </location>
</feature>
<keyword evidence="1" id="KW-0863">Zinc-finger</keyword>